<name>A0A5C6BTM0_9BACT</name>
<evidence type="ECO:0000256" key="1">
    <source>
        <dbReference type="ARBA" id="ARBA00022679"/>
    </source>
</evidence>
<dbReference type="Proteomes" id="UP000319908">
    <property type="component" value="Unassembled WGS sequence"/>
</dbReference>
<dbReference type="PROSITE" id="PS50011">
    <property type="entry name" value="PROTEIN_KINASE_DOM"/>
    <property type="match status" value="1"/>
</dbReference>
<dbReference type="Gene3D" id="1.25.40.10">
    <property type="entry name" value="Tetratricopeptide repeat domain"/>
    <property type="match status" value="1"/>
</dbReference>
<feature type="compositionally biased region" description="Polar residues" evidence="7">
    <location>
        <begin position="724"/>
        <end position="736"/>
    </location>
</feature>
<dbReference type="InterPro" id="IPR000719">
    <property type="entry name" value="Prot_kinase_dom"/>
</dbReference>
<comment type="caution">
    <text evidence="9">The sequence shown here is derived from an EMBL/GenBank/DDBJ whole genome shotgun (WGS) entry which is preliminary data.</text>
</comment>
<dbReference type="PROSITE" id="PS00108">
    <property type="entry name" value="PROTEIN_KINASE_ST"/>
    <property type="match status" value="1"/>
</dbReference>
<evidence type="ECO:0000256" key="2">
    <source>
        <dbReference type="ARBA" id="ARBA00022741"/>
    </source>
</evidence>
<accession>A0A5C6BTM0</accession>
<evidence type="ECO:0000259" key="8">
    <source>
        <dbReference type="PROSITE" id="PS50011"/>
    </source>
</evidence>
<dbReference type="AlphaFoldDB" id="A0A5C6BTM0"/>
<dbReference type="PANTHER" id="PTHR43289:SF6">
    <property type="entry name" value="SERINE_THREONINE-PROTEIN KINASE NEKL-3"/>
    <property type="match status" value="1"/>
</dbReference>
<evidence type="ECO:0000256" key="7">
    <source>
        <dbReference type="SAM" id="MobiDB-lite"/>
    </source>
</evidence>
<dbReference type="SMART" id="SM00028">
    <property type="entry name" value="TPR"/>
    <property type="match status" value="3"/>
</dbReference>
<dbReference type="PROSITE" id="PS00107">
    <property type="entry name" value="PROTEIN_KINASE_ATP"/>
    <property type="match status" value="1"/>
</dbReference>
<gene>
    <name evidence="9" type="primary">pknB_11</name>
    <name evidence="9" type="ORF">Poly21_25630</name>
</gene>
<evidence type="ECO:0000256" key="6">
    <source>
        <dbReference type="SAM" id="Coils"/>
    </source>
</evidence>
<sequence>MQSEKSIFFHAIDLDNVNVRQAYLRKACRGDKKLLAAVSELLREHDRDFNPIDNPAAVALLPTPLENDPKATDDRFAPGTMLGAYKLREQIGEGGFGLVFVADQLSPVRRRVALKIIKPGMESKEIMARFEVERQALAMMDHENIARVFDAGVTDSGQSYFVMELVRGVPLNQFCDNHRLNTEDRLHLFISVCNAVQHAHQKGIIHRDLKPTNVLVTQQDSRPIAKVIDFGVVKAIGQRLSNTTIYTRLASMVGTPAYMSPEQAEMTVGDVDTRSDIYSLGVLLYELLTGSTPLAIDRLNQVGFDELRRIIREEEPLRPSKLLSTLNGDRASTLSANRRMEPAQLESTIRGDLDWIVMKALDKDRNRRYVSAAAMAEDVERHLNEQPVEARPPTARYRFSKFARRNRVVLTTISLVAAALLLGSAISVWQARVAIDAMQQANQTRKDLEEFTNRLKHANSLLARGRANAEAGSWAEANSSYTAATQIQPEYFHVWMERGSFYAKLGLWEMSAADYARALQRGSAVDGAEYLGVPQLFLYTGDLASYRELVDDLRNSNSGATGTKLRGELMGKPSMESARMIAATAEELIEDSRGSIPSGLSNRSRRIPRGVKLYLAGWAHLAAEQYDQAIERLEQSLSEDVTWAGLGISYPLLAMAYSHVGRDEDAYITLEKSQAALDDWLDESLEKMQGTPPIPWFDWIEFIANHRQAAEMIRGERSPIDPRYQQQRAKAQSVIQ</sequence>
<keyword evidence="3 9" id="KW-0418">Kinase</keyword>
<evidence type="ECO:0000313" key="10">
    <source>
        <dbReference type="Proteomes" id="UP000319908"/>
    </source>
</evidence>
<dbReference type="Gene3D" id="1.10.510.10">
    <property type="entry name" value="Transferase(Phosphotransferase) domain 1"/>
    <property type="match status" value="1"/>
</dbReference>
<keyword evidence="2 5" id="KW-0547">Nucleotide-binding</keyword>
<dbReference type="Gene3D" id="3.30.200.20">
    <property type="entry name" value="Phosphorylase Kinase, domain 1"/>
    <property type="match status" value="1"/>
</dbReference>
<dbReference type="InterPro" id="IPR019734">
    <property type="entry name" value="TPR_rpt"/>
</dbReference>
<dbReference type="Pfam" id="PF00069">
    <property type="entry name" value="Pkinase"/>
    <property type="match status" value="1"/>
</dbReference>
<keyword evidence="6" id="KW-0175">Coiled coil</keyword>
<feature type="binding site" evidence="5">
    <location>
        <position position="115"/>
    </location>
    <ligand>
        <name>ATP</name>
        <dbReference type="ChEBI" id="CHEBI:30616"/>
    </ligand>
</feature>
<dbReference type="GO" id="GO:0004674">
    <property type="term" value="F:protein serine/threonine kinase activity"/>
    <property type="evidence" value="ECO:0007669"/>
    <property type="project" value="UniProtKB-EC"/>
</dbReference>
<evidence type="ECO:0000256" key="3">
    <source>
        <dbReference type="ARBA" id="ARBA00022777"/>
    </source>
</evidence>
<evidence type="ECO:0000313" key="9">
    <source>
        <dbReference type="EMBL" id="TWU15368.1"/>
    </source>
</evidence>
<dbReference type="OrthoDB" id="258731at2"/>
<dbReference type="SMART" id="SM00220">
    <property type="entry name" value="S_TKc"/>
    <property type="match status" value="1"/>
</dbReference>
<dbReference type="EMBL" id="SJPU01000002">
    <property type="protein sequence ID" value="TWU15368.1"/>
    <property type="molecule type" value="Genomic_DNA"/>
</dbReference>
<protein>
    <submittedName>
        <fullName evidence="9">Serine/threonine-protein kinase PknB</fullName>
        <ecNumber evidence="9">2.7.11.1</ecNumber>
    </submittedName>
</protein>
<dbReference type="InterPro" id="IPR008271">
    <property type="entry name" value="Ser/Thr_kinase_AS"/>
</dbReference>
<reference evidence="9 10" key="1">
    <citation type="journal article" date="2020" name="Antonie Van Leeuwenhoek">
        <title>Rhodopirellula heiligendammensis sp. nov., Rhodopirellula pilleata sp. nov., and Rhodopirellula solitaria sp. nov. isolated from natural or artificial marine surfaces in Northern Germany and California, USA, and emended description of the genus Rhodopirellula.</title>
        <authorList>
            <person name="Kallscheuer N."/>
            <person name="Wiegand S."/>
            <person name="Jogler M."/>
            <person name="Boedeker C."/>
            <person name="Peeters S.H."/>
            <person name="Rast P."/>
            <person name="Heuer A."/>
            <person name="Jetten M.S.M."/>
            <person name="Rohde M."/>
            <person name="Jogler C."/>
        </authorList>
    </citation>
    <scope>NUCLEOTIDE SEQUENCE [LARGE SCALE GENOMIC DNA]</scope>
    <source>
        <strain evidence="9 10">Poly21</strain>
    </source>
</reference>
<keyword evidence="1 9" id="KW-0808">Transferase</keyword>
<organism evidence="9 10">
    <name type="scientific">Allorhodopirellula heiligendammensis</name>
    <dbReference type="NCBI Taxonomy" id="2714739"/>
    <lineage>
        <taxon>Bacteria</taxon>
        <taxon>Pseudomonadati</taxon>
        <taxon>Planctomycetota</taxon>
        <taxon>Planctomycetia</taxon>
        <taxon>Pirellulales</taxon>
        <taxon>Pirellulaceae</taxon>
        <taxon>Allorhodopirellula</taxon>
    </lineage>
</organism>
<keyword evidence="10" id="KW-1185">Reference proteome</keyword>
<evidence type="ECO:0000256" key="5">
    <source>
        <dbReference type="PROSITE-ProRule" id="PRU10141"/>
    </source>
</evidence>
<keyword evidence="4 5" id="KW-0067">ATP-binding</keyword>
<evidence type="ECO:0000256" key="4">
    <source>
        <dbReference type="ARBA" id="ARBA00022840"/>
    </source>
</evidence>
<feature type="coiled-coil region" evidence="6">
    <location>
        <begin position="434"/>
        <end position="461"/>
    </location>
</feature>
<dbReference type="EC" id="2.7.11.1" evidence="9"/>
<dbReference type="InterPro" id="IPR017441">
    <property type="entry name" value="Protein_kinase_ATP_BS"/>
</dbReference>
<dbReference type="InterPro" id="IPR011009">
    <property type="entry name" value="Kinase-like_dom_sf"/>
</dbReference>
<feature type="domain" description="Protein kinase" evidence="8">
    <location>
        <begin position="85"/>
        <end position="383"/>
    </location>
</feature>
<proteinExistence type="predicted"/>
<dbReference type="InterPro" id="IPR011990">
    <property type="entry name" value="TPR-like_helical_dom_sf"/>
</dbReference>
<feature type="region of interest" description="Disordered" evidence="7">
    <location>
        <begin position="715"/>
        <end position="736"/>
    </location>
</feature>
<dbReference type="GO" id="GO:0005524">
    <property type="term" value="F:ATP binding"/>
    <property type="evidence" value="ECO:0007669"/>
    <property type="project" value="UniProtKB-UniRule"/>
</dbReference>
<dbReference type="CDD" id="cd14014">
    <property type="entry name" value="STKc_PknB_like"/>
    <property type="match status" value="1"/>
</dbReference>
<dbReference type="SUPFAM" id="SSF56112">
    <property type="entry name" value="Protein kinase-like (PK-like)"/>
    <property type="match status" value="1"/>
</dbReference>
<dbReference type="PANTHER" id="PTHR43289">
    <property type="entry name" value="MITOGEN-ACTIVATED PROTEIN KINASE KINASE KINASE 20-RELATED"/>
    <property type="match status" value="1"/>
</dbReference>
<dbReference type="SUPFAM" id="SSF48452">
    <property type="entry name" value="TPR-like"/>
    <property type="match status" value="1"/>
</dbReference>
<dbReference type="RefSeq" id="WP_146407262.1">
    <property type="nucleotide sequence ID" value="NZ_SJPU01000002.1"/>
</dbReference>